<keyword evidence="4" id="KW-0238">DNA-binding</keyword>
<dbReference type="InterPro" id="IPR013971">
    <property type="entry name" value="HalX_domain"/>
</dbReference>
<reference evidence="8" key="1">
    <citation type="journal article" date="2022" name="Syst. Appl. Microbiol.">
        <title>Natronocalculus amylovorans gen. nov., sp. nov., and Natranaeroarchaeum aerophilus sp. nov., dominant culturable amylolytic natronoarchaea from hypersaline soda lakes in southwestern Siberia.</title>
        <authorList>
            <person name="Sorokin D.Y."/>
            <person name="Elcheninov A.G."/>
            <person name="Khizhniak T.V."/>
            <person name="Koenen M."/>
            <person name="Bale N.J."/>
            <person name="Damste J.S.S."/>
            <person name="Kublanov I.V."/>
        </authorList>
    </citation>
    <scope>NUCLEOTIDE SEQUENCE</scope>
    <source>
        <strain evidence="8">AArc-St2</strain>
    </source>
</reference>
<evidence type="ECO:0000313" key="8">
    <source>
        <dbReference type="EMBL" id="MCL9815721.1"/>
    </source>
</evidence>
<name>A0AAE3FV29_9EURY</name>
<dbReference type="SUPFAM" id="SSF52172">
    <property type="entry name" value="CheY-like"/>
    <property type="match status" value="1"/>
</dbReference>
<accession>A0AAE3FV29</accession>
<feature type="domain" description="Response regulatory" evidence="7">
    <location>
        <begin position="11"/>
        <end position="119"/>
    </location>
</feature>
<gene>
    <name evidence="8" type="ORF">AArcSt2_02085</name>
</gene>
<evidence type="ECO:0000313" key="9">
    <source>
        <dbReference type="Proteomes" id="UP001203207"/>
    </source>
</evidence>
<keyword evidence="2" id="KW-0902">Two-component regulatory system</keyword>
<dbReference type="InterPro" id="IPR001789">
    <property type="entry name" value="Sig_transdc_resp-reg_receiver"/>
</dbReference>
<dbReference type="GO" id="GO:0006355">
    <property type="term" value="P:regulation of DNA-templated transcription"/>
    <property type="evidence" value="ECO:0007669"/>
    <property type="project" value="TreeGrafter"/>
</dbReference>
<dbReference type="GO" id="GO:0032993">
    <property type="term" value="C:protein-DNA complex"/>
    <property type="evidence" value="ECO:0007669"/>
    <property type="project" value="TreeGrafter"/>
</dbReference>
<reference evidence="8" key="2">
    <citation type="submission" date="2022-02" db="EMBL/GenBank/DDBJ databases">
        <authorList>
            <person name="Elcheninov A.G."/>
            <person name="Sorokin D.Y."/>
            <person name="Kublanov I.V."/>
        </authorList>
    </citation>
    <scope>NUCLEOTIDE SEQUENCE</scope>
    <source>
        <strain evidence="8">AArc-St2</strain>
    </source>
</reference>
<sequence length="193" mass="21223">MLADSTPPSGTILVAEDEPGLRELYRIWLGNKWNVRLASDGEEAIKKFDSDISAVLLDKRMPHVDGTDVATEIRAQSPCPIAMISADVPTTDILSGPLDAYLCKPVTSETVSIAVDRLLALRTFNSCVREYFALSMKLQAIEQECGPRPHENDPTYQEAKDRVASLSAHVSELIDDADDPSPEISALLHEFTR</sequence>
<dbReference type="InterPro" id="IPR011006">
    <property type="entry name" value="CheY-like_superfamily"/>
</dbReference>
<keyword evidence="5" id="KW-0804">Transcription</keyword>
<dbReference type="PROSITE" id="PS50110">
    <property type="entry name" value="RESPONSE_REGULATORY"/>
    <property type="match status" value="1"/>
</dbReference>
<dbReference type="InterPro" id="IPR039420">
    <property type="entry name" value="WalR-like"/>
</dbReference>
<proteinExistence type="predicted"/>
<dbReference type="Gene3D" id="3.40.50.2300">
    <property type="match status" value="1"/>
</dbReference>
<dbReference type="SMART" id="SM00448">
    <property type="entry name" value="REC"/>
    <property type="match status" value="1"/>
</dbReference>
<evidence type="ECO:0000259" key="7">
    <source>
        <dbReference type="PROSITE" id="PS50110"/>
    </source>
</evidence>
<keyword evidence="3" id="KW-0805">Transcription regulation</keyword>
<evidence type="ECO:0000256" key="1">
    <source>
        <dbReference type="ARBA" id="ARBA00022553"/>
    </source>
</evidence>
<dbReference type="Proteomes" id="UP001203207">
    <property type="component" value="Unassembled WGS sequence"/>
</dbReference>
<evidence type="ECO:0000256" key="2">
    <source>
        <dbReference type="ARBA" id="ARBA00023012"/>
    </source>
</evidence>
<comment type="caution">
    <text evidence="8">The sequence shown here is derived from an EMBL/GenBank/DDBJ whole genome shotgun (WGS) entry which is preliminary data.</text>
</comment>
<evidence type="ECO:0000256" key="3">
    <source>
        <dbReference type="ARBA" id="ARBA00023015"/>
    </source>
</evidence>
<dbReference type="GO" id="GO:0005829">
    <property type="term" value="C:cytosol"/>
    <property type="evidence" value="ECO:0007669"/>
    <property type="project" value="TreeGrafter"/>
</dbReference>
<dbReference type="PANTHER" id="PTHR48111:SF1">
    <property type="entry name" value="TWO-COMPONENT RESPONSE REGULATOR ORR33"/>
    <property type="match status" value="1"/>
</dbReference>
<protein>
    <submittedName>
        <fullName evidence="8">Response regulator</fullName>
    </submittedName>
</protein>
<dbReference type="EMBL" id="JAKRVX010000001">
    <property type="protein sequence ID" value="MCL9815721.1"/>
    <property type="molecule type" value="Genomic_DNA"/>
</dbReference>
<keyword evidence="9" id="KW-1185">Reference proteome</keyword>
<dbReference type="PANTHER" id="PTHR48111">
    <property type="entry name" value="REGULATOR OF RPOS"/>
    <property type="match status" value="1"/>
</dbReference>
<organism evidence="8 9">
    <name type="scientific">Natronocalculus amylovorans</name>
    <dbReference type="NCBI Taxonomy" id="2917812"/>
    <lineage>
        <taxon>Archaea</taxon>
        <taxon>Methanobacteriati</taxon>
        <taxon>Methanobacteriota</taxon>
        <taxon>Stenosarchaea group</taxon>
        <taxon>Halobacteria</taxon>
        <taxon>Halobacteriales</taxon>
        <taxon>Haloferacaceae</taxon>
        <taxon>Natronocalculus</taxon>
    </lineage>
</organism>
<feature type="modified residue" description="4-aspartylphosphate" evidence="6">
    <location>
        <position position="58"/>
    </location>
</feature>
<keyword evidence="1 6" id="KW-0597">Phosphoprotein</keyword>
<dbReference type="GO" id="GO:0000156">
    <property type="term" value="F:phosphorelay response regulator activity"/>
    <property type="evidence" value="ECO:0007669"/>
    <property type="project" value="TreeGrafter"/>
</dbReference>
<dbReference type="RefSeq" id="WP_250582603.1">
    <property type="nucleotide sequence ID" value="NZ_JAKRVX010000001.1"/>
</dbReference>
<dbReference type="Pfam" id="PF08663">
    <property type="entry name" value="HalX"/>
    <property type="match status" value="1"/>
</dbReference>
<dbReference type="GO" id="GO:0000976">
    <property type="term" value="F:transcription cis-regulatory region binding"/>
    <property type="evidence" value="ECO:0007669"/>
    <property type="project" value="TreeGrafter"/>
</dbReference>
<dbReference type="AlphaFoldDB" id="A0AAE3FV29"/>
<evidence type="ECO:0000256" key="5">
    <source>
        <dbReference type="ARBA" id="ARBA00023163"/>
    </source>
</evidence>
<dbReference type="Pfam" id="PF00072">
    <property type="entry name" value="Response_reg"/>
    <property type="match status" value="1"/>
</dbReference>
<evidence type="ECO:0000256" key="6">
    <source>
        <dbReference type="PROSITE-ProRule" id="PRU00169"/>
    </source>
</evidence>
<evidence type="ECO:0000256" key="4">
    <source>
        <dbReference type="ARBA" id="ARBA00023125"/>
    </source>
</evidence>